<gene>
    <name evidence="1" type="ORF">VW35_16110</name>
</gene>
<evidence type="ECO:0000313" key="1">
    <source>
        <dbReference type="EMBL" id="KKB76914.1"/>
    </source>
</evidence>
<dbReference type="Proteomes" id="UP000033514">
    <property type="component" value="Unassembled WGS sequence"/>
</dbReference>
<keyword evidence="2" id="KW-1185">Reference proteome</keyword>
<protein>
    <submittedName>
        <fullName evidence="1">Uncharacterized protein</fullName>
    </submittedName>
</protein>
<dbReference type="PATRIC" id="fig|361041.3.peg.2621"/>
<dbReference type="AlphaFoldDB" id="A0A0F5L3X3"/>
<evidence type="ECO:0000313" key="2">
    <source>
        <dbReference type="Proteomes" id="UP000033514"/>
    </source>
</evidence>
<reference evidence="1 2" key="1">
    <citation type="submission" date="2015-03" db="EMBL/GenBank/DDBJ databases">
        <authorList>
            <person name="Hassan Y.I."/>
            <person name="Lepp D."/>
            <person name="Zhou T."/>
        </authorList>
    </citation>
    <scope>NUCLEOTIDE SEQUENCE [LARGE SCALE GENOMIC DNA]</scope>
    <source>
        <strain evidence="1 2">GH2-10</strain>
    </source>
</reference>
<dbReference type="EMBL" id="LAJG01000035">
    <property type="protein sequence ID" value="KKB76914.1"/>
    <property type="molecule type" value="Genomic_DNA"/>
</dbReference>
<sequence>MSILGVIILCDLDDNVHHIRHAARAFRAAIEFAIDLCRNDELPRIGLEQVQDDVLDLLGGDHVALADEHSLGRNVFSTGGNKRSA</sequence>
<dbReference type="STRING" id="361041.VW35_16110"/>
<accession>A0A0F5L3X3</accession>
<comment type="caution">
    <text evidence="1">The sequence shown here is derived from an EMBL/GenBank/DDBJ whole genome shotgun (WGS) entry which is preliminary data.</text>
</comment>
<name>A0A0F5L3X3_9HYPH</name>
<organism evidence="1 2">
    <name type="scientific">Devosia soli</name>
    <dbReference type="NCBI Taxonomy" id="361041"/>
    <lineage>
        <taxon>Bacteria</taxon>
        <taxon>Pseudomonadati</taxon>
        <taxon>Pseudomonadota</taxon>
        <taxon>Alphaproteobacteria</taxon>
        <taxon>Hyphomicrobiales</taxon>
        <taxon>Devosiaceae</taxon>
        <taxon>Devosia</taxon>
    </lineage>
</organism>
<proteinExistence type="predicted"/>